<sequence>MYEARIMKGKALKSPWQLIKSIETLATELTLTSGAAAIWCLQEKTLEVKAGTMSRGLYNFLLVLIAAHVAVSNPKMDFV</sequence>
<feature type="transmembrane region" description="Helical" evidence="1">
    <location>
        <begin position="56"/>
        <end position="73"/>
    </location>
</feature>
<protein>
    <submittedName>
        <fullName evidence="2">Uncharacterized protein</fullName>
    </submittedName>
</protein>
<keyword evidence="1" id="KW-0812">Transmembrane</keyword>
<keyword evidence="1" id="KW-0472">Membrane</keyword>
<accession>A0AAV4CBJ0</accession>
<evidence type="ECO:0000313" key="2">
    <source>
        <dbReference type="EMBL" id="GFO29944.1"/>
    </source>
</evidence>
<evidence type="ECO:0000313" key="3">
    <source>
        <dbReference type="Proteomes" id="UP000735302"/>
    </source>
</evidence>
<name>A0AAV4CBJ0_9GAST</name>
<dbReference type="EMBL" id="BLXT01006199">
    <property type="protein sequence ID" value="GFO29944.1"/>
    <property type="molecule type" value="Genomic_DNA"/>
</dbReference>
<comment type="caution">
    <text evidence="2">The sequence shown here is derived from an EMBL/GenBank/DDBJ whole genome shotgun (WGS) entry which is preliminary data.</text>
</comment>
<dbReference type="AlphaFoldDB" id="A0AAV4CBJ0"/>
<keyword evidence="3" id="KW-1185">Reference proteome</keyword>
<dbReference type="Proteomes" id="UP000735302">
    <property type="component" value="Unassembled WGS sequence"/>
</dbReference>
<proteinExistence type="predicted"/>
<keyword evidence="1" id="KW-1133">Transmembrane helix</keyword>
<organism evidence="2 3">
    <name type="scientific">Plakobranchus ocellatus</name>
    <dbReference type="NCBI Taxonomy" id="259542"/>
    <lineage>
        <taxon>Eukaryota</taxon>
        <taxon>Metazoa</taxon>
        <taxon>Spiralia</taxon>
        <taxon>Lophotrochozoa</taxon>
        <taxon>Mollusca</taxon>
        <taxon>Gastropoda</taxon>
        <taxon>Heterobranchia</taxon>
        <taxon>Euthyneura</taxon>
        <taxon>Panpulmonata</taxon>
        <taxon>Sacoglossa</taxon>
        <taxon>Placobranchoidea</taxon>
        <taxon>Plakobranchidae</taxon>
        <taxon>Plakobranchus</taxon>
    </lineage>
</organism>
<evidence type="ECO:0000256" key="1">
    <source>
        <dbReference type="SAM" id="Phobius"/>
    </source>
</evidence>
<gene>
    <name evidence="2" type="ORF">PoB_005644900</name>
</gene>
<reference evidence="2 3" key="1">
    <citation type="journal article" date="2021" name="Elife">
        <title>Chloroplast acquisition without the gene transfer in kleptoplastic sea slugs, Plakobranchus ocellatus.</title>
        <authorList>
            <person name="Maeda T."/>
            <person name="Takahashi S."/>
            <person name="Yoshida T."/>
            <person name="Shimamura S."/>
            <person name="Takaki Y."/>
            <person name="Nagai Y."/>
            <person name="Toyoda A."/>
            <person name="Suzuki Y."/>
            <person name="Arimoto A."/>
            <person name="Ishii H."/>
            <person name="Satoh N."/>
            <person name="Nishiyama T."/>
            <person name="Hasebe M."/>
            <person name="Maruyama T."/>
            <person name="Minagawa J."/>
            <person name="Obokata J."/>
            <person name="Shigenobu S."/>
        </authorList>
    </citation>
    <scope>NUCLEOTIDE SEQUENCE [LARGE SCALE GENOMIC DNA]</scope>
</reference>